<feature type="region of interest" description="Disordered" evidence="1">
    <location>
        <begin position="85"/>
        <end position="111"/>
    </location>
</feature>
<name>A0A9N7YTD1_PLEPL</name>
<evidence type="ECO:0000313" key="2">
    <source>
        <dbReference type="EMBL" id="CAB1436388.1"/>
    </source>
</evidence>
<reference evidence="2" key="1">
    <citation type="submission" date="2020-03" db="EMBL/GenBank/DDBJ databases">
        <authorList>
            <person name="Weist P."/>
        </authorList>
    </citation>
    <scope>NUCLEOTIDE SEQUENCE</scope>
</reference>
<feature type="compositionally biased region" description="Basic and acidic residues" evidence="1">
    <location>
        <begin position="56"/>
        <end position="67"/>
    </location>
</feature>
<proteinExistence type="predicted"/>
<protein>
    <submittedName>
        <fullName evidence="2">Uncharacterized protein</fullName>
    </submittedName>
</protein>
<feature type="compositionally biased region" description="Polar residues" evidence="1">
    <location>
        <begin position="101"/>
        <end position="111"/>
    </location>
</feature>
<feature type="region of interest" description="Disordered" evidence="1">
    <location>
        <begin position="47"/>
        <end position="67"/>
    </location>
</feature>
<dbReference type="EMBL" id="CADEAL010001890">
    <property type="protein sequence ID" value="CAB1436388.1"/>
    <property type="molecule type" value="Genomic_DNA"/>
</dbReference>
<comment type="caution">
    <text evidence="2">The sequence shown here is derived from an EMBL/GenBank/DDBJ whole genome shotgun (WGS) entry which is preliminary data.</text>
</comment>
<accession>A0A9N7YTD1</accession>
<keyword evidence="3" id="KW-1185">Reference proteome</keyword>
<dbReference type="Proteomes" id="UP001153269">
    <property type="component" value="Unassembled WGS sequence"/>
</dbReference>
<evidence type="ECO:0000313" key="3">
    <source>
        <dbReference type="Proteomes" id="UP001153269"/>
    </source>
</evidence>
<dbReference type="AlphaFoldDB" id="A0A9N7YTD1"/>
<sequence length="111" mass="12307">MPLCDVFWGWDKVHGDESVVAPGGQNCAHPAQPDSDCVATLTKCICPHPNDSSSTGRREGRKEEEVERKHVLFCAPVTQGADERVWSRTRPHLGEPENLELSRSLQNLKSS</sequence>
<evidence type="ECO:0000256" key="1">
    <source>
        <dbReference type="SAM" id="MobiDB-lite"/>
    </source>
</evidence>
<organism evidence="2 3">
    <name type="scientific">Pleuronectes platessa</name>
    <name type="common">European plaice</name>
    <dbReference type="NCBI Taxonomy" id="8262"/>
    <lineage>
        <taxon>Eukaryota</taxon>
        <taxon>Metazoa</taxon>
        <taxon>Chordata</taxon>
        <taxon>Craniata</taxon>
        <taxon>Vertebrata</taxon>
        <taxon>Euteleostomi</taxon>
        <taxon>Actinopterygii</taxon>
        <taxon>Neopterygii</taxon>
        <taxon>Teleostei</taxon>
        <taxon>Neoteleostei</taxon>
        <taxon>Acanthomorphata</taxon>
        <taxon>Carangaria</taxon>
        <taxon>Pleuronectiformes</taxon>
        <taxon>Pleuronectoidei</taxon>
        <taxon>Pleuronectidae</taxon>
        <taxon>Pleuronectes</taxon>
    </lineage>
</organism>
<gene>
    <name evidence="2" type="ORF">PLEPLA_LOCUS24420</name>
</gene>